<dbReference type="SMART" id="SM00267">
    <property type="entry name" value="GGDEF"/>
    <property type="match status" value="1"/>
</dbReference>
<evidence type="ECO:0000259" key="6">
    <source>
        <dbReference type="PROSITE" id="PS50887"/>
    </source>
</evidence>
<evidence type="ECO:0000256" key="1">
    <source>
        <dbReference type="ARBA" id="ARBA00001946"/>
    </source>
</evidence>
<dbReference type="Pfam" id="PF07495">
    <property type="entry name" value="Y_Y_Y"/>
    <property type="match status" value="1"/>
</dbReference>
<dbReference type="InterPro" id="IPR011123">
    <property type="entry name" value="Y_Y_Y"/>
</dbReference>
<dbReference type="InterPro" id="IPR013783">
    <property type="entry name" value="Ig-like_fold"/>
</dbReference>
<dbReference type="GO" id="GO:0043709">
    <property type="term" value="P:cell adhesion involved in single-species biofilm formation"/>
    <property type="evidence" value="ECO:0007669"/>
    <property type="project" value="TreeGrafter"/>
</dbReference>
<feature type="chain" id="PRO_5016359468" description="diguanylate cyclase" evidence="5">
    <location>
        <begin position="29"/>
        <end position="1021"/>
    </location>
</feature>
<dbReference type="SUPFAM" id="SSF63829">
    <property type="entry name" value="Calcium-dependent phosphotriesterase"/>
    <property type="match status" value="1"/>
</dbReference>
<dbReference type="PROSITE" id="PS50887">
    <property type="entry name" value="GGDEF"/>
    <property type="match status" value="1"/>
</dbReference>
<keyword evidence="4" id="KW-0812">Transmembrane</keyword>
<dbReference type="AlphaFoldDB" id="A0A316I5N3"/>
<dbReference type="SUPFAM" id="SSF101898">
    <property type="entry name" value="NHL repeat"/>
    <property type="match status" value="2"/>
</dbReference>
<keyword evidence="8" id="KW-1185">Reference proteome</keyword>
<dbReference type="PANTHER" id="PTHR45138:SF9">
    <property type="entry name" value="DIGUANYLATE CYCLASE DGCM-RELATED"/>
    <property type="match status" value="1"/>
</dbReference>
<dbReference type="GO" id="GO:1902201">
    <property type="term" value="P:negative regulation of bacterial-type flagellum-dependent cell motility"/>
    <property type="evidence" value="ECO:0007669"/>
    <property type="project" value="TreeGrafter"/>
</dbReference>
<dbReference type="Gene3D" id="2.130.10.10">
    <property type="entry name" value="YVTN repeat-like/Quinoprotein amine dehydrogenase"/>
    <property type="match status" value="3"/>
</dbReference>
<dbReference type="PROSITE" id="PS51318">
    <property type="entry name" value="TAT"/>
    <property type="match status" value="1"/>
</dbReference>
<protein>
    <recommendedName>
        <fullName evidence="2">diguanylate cyclase</fullName>
        <ecNumber evidence="2">2.7.7.65</ecNumber>
    </recommendedName>
</protein>
<dbReference type="Proteomes" id="UP000245812">
    <property type="component" value="Unassembled WGS sequence"/>
</dbReference>
<dbReference type="InterPro" id="IPR015943">
    <property type="entry name" value="WD40/YVTN_repeat-like_dom_sf"/>
</dbReference>
<organism evidence="7 8">
    <name type="scientific">Fulvimonas soli</name>
    <dbReference type="NCBI Taxonomy" id="155197"/>
    <lineage>
        <taxon>Bacteria</taxon>
        <taxon>Pseudomonadati</taxon>
        <taxon>Pseudomonadota</taxon>
        <taxon>Gammaproteobacteria</taxon>
        <taxon>Lysobacterales</taxon>
        <taxon>Rhodanobacteraceae</taxon>
        <taxon>Fulvimonas</taxon>
    </lineage>
</organism>
<dbReference type="InterPro" id="IPR000160">
    <property type="entry name" value="GGDEF_dom"/>
</dbReference>
<feature type="domain" description="GGDEF" evidence="6">
    <location>
        <begin position="889"/>
        <end position="1021"/>
    </location>
</feature>
<dbReference type="FunFam" id="3.30.70.270:FF:000001">
    <property type="entry name" value="Diguanylate cyclase domain protein"/>
    <property type="match status" value="1"/>
</dbReference>
<keyword evidence="5" id="KW-0732">Signal</keyword>
<dbReference type="InterPro" id="IPR029787">
    <property type="entry name" value="Nucleotide_cyclase"/>
</dbReference>
<dbReference type="Pfam" id="PF07494">
    <property type="entry name" value="Reg_prop"/>
    <property type="match status" value="3"/>
</dbReference>
<feature type="transmembrane region" description="Helical" evidence="4">
    <location>
        <begin position="805"/>
        <end position="825"/>
    </location>
</feature>
<evidence type="ECO:0000256" key="3">
    <source>
        <dbReference type="ARBA" id="ARBA00034247"/>
    </source>
</evidence>
<comment type="caution">
    <text evidence="7">The sequence shown here is derived from an EMBL/GenBank/DDBJ whole genome shotgun (WGS) entry which is preliminary data.</text>
</comment>
<dbReference type="EC" id="2.7.7.65" evidence="2"/>
<dbReference type="Gene3D" id="3.30.70.270">
    <property type="match status" value="1"/>
</dbReference>
<accession>A0A316I5N3</accession>
<dbReference type="NCBIfam" id="TIGR00254">
    <property type="entry name" value="GGDEF"/>
    <property type="match status" value="1"/>
</dbReference>
<feature type="signal peptide" evidence="5">
    <location>
        <begin position="1"/>
        <end position="28"/>
    </location>
</feature>
<evidence type="ECO:0000256" key="2">
    <source>
        <dbReference type="ARBA" id="ARBA00012528"/>
    </source>
</evidence>
<evidence type="ECO:0000313" key="8">
    <source>
        <dbReference type="Proteomes" id="UP000245812"/>
    </source>
</evidence>
<dbReference type="CDD" id="cd01949">
    <property type="entry name" value="GGDEF"/>
    <property type="match status" value="1"/>
</dbReference>
<dbReference type="InterPro" id="IPR011110">
    <property type="entry name" value="Reg_prop"/>
</dbReference>
<sequence length="1021" mass="109389">MARNARGPRRLARAAAALLGLLLGAAAAAGPAPSAWARWSSVAFQHFTIRQGLPHATTTAFAQDRDGLLWVGTFGGLVRYDGYRAEVFRQSAAPGEGPPDNYIRALQAAPDGSLLVGTSSGGLARFDPRENRFAYYDSSSSRGTGTRVMALAPDHAGGFWIAGQSGVSHLDADLRTLRRLPGDAGLPRQDDAGVFAVLEDRDGNLWVGGNRGLYVRRRDAARFQRYLPDDAAARAVLGSDVWAIRQDRAGNLWVGSGAAGVALIDAHGRARVPAGLGGADPAIAHRTVRDILATPDGRIWIATDGVGIAVYDPARGDAALLRHDKARPGSLGGNIVRALFLDRSDGLWAATESDASRCDTRHSIVHTLDGAAIFGADNAGIDENVRSVYTDRRGIVWLGFNRGRVAAVDPVRGSIRTLQLGGTQQGQDVRAIDALDDGRIVAGSRGLVTIDPGTLEVRPYPVTAELDQRPILALRAWRGDLLAGTYDGLFRIAPDRSARRYQHAADDPRSLADNQVRNIATLPDGNAWIATTGGISILRPQGEGFDNLVHVAGDPASLPQNYVGSIVPSGGRIWVGTYGGLASTAAAPGPDGYRFRTVHGSDGLGSDNVAAVLADRRGRLWTATANGLAIYDPASRGVVTLGERDGLDARFYNHRTATLGPGGELLFGGLDGLTVIEPVPETRPQQPAVPLAVTSVSVDMRRLPFAQLPRADRPLRVPAGARSLRIAFALLDYTATEDVRYSYRLEGFDEQWLPIDPGQPPSTKYTNLPGGDYRLRLRAAIPGLHARTVETAIPLSIALRWYERAWVRAALALLALAAVYLLVLLRTSYLRRRAAKLARLVQERTGELQRANERLDRLAHVDELTGLLNRRALMEQLERAIAQAARQGGSLSILMLDMDAFKALNDRHGHLAGDVALRAVAAMVSGHCREVDRLGRYGGEELLLMLPGAGLDEAGLIAERIRRAIAATEVPFGDARLRLTASIGVATLCRGERMESLIARADAALYRAKNAGRNAVRAAAD</sequence>
<evidence type="ECO:0000313" key="7">
    <source>
        <dbReference type="EMBL" id="PWK88586.1"/>
    </source>
</evidence>
<dbReference type="Pfam" id="PF00990">
    <property type="entry name" value="GGDEF"/>
    <property type="match status" value="1"/>
</dbReference>
<gene>
    <name evidence="7" type="ORF">C7456_105117</name>
</gene>
<comment type="cofactor">
    <cofactor evidence="1">
        <name>Mg(2+)</name>
        <dbReference type="ChEBI" id="CHEBI:18420"/>
    </cofactor>
</comment>
<dbReference type="SUPFAM" id="SSF55073">
    <property type="entry name" value="Nucleotide cyclase"/>
    <property type="match status" value="1"/>
</dbReference>
<dbReference type="PANTHER" id="PTHR45138">
    <property type="entry name" value="REGULATORY COMPONENTS OF SENSORY TRANSDUCTION SYSTEM"/>
    <property type="match status" value="1"/>
</dbReference>
<comment type="catalytic activity">
    <reaction evidence="3">
        <text>2 GTP = 3',3'-c-di-GMP + 2 diphosphate</text>
        <dbReference type="Rhea" id="RHEA:24898"/>
        <dbReference type="ChEBI" id="CHEBI:33019"/>
        <dbReference type="ChEBI" id="CHEBI:37565"/>
        <dbReference type="ChEBI" id="CHEBI:58805"/>
        <dbReference type="EC" id="2.7.7.65"/>
    </reaction>
</comment>
<dbReference type="InterPro" id="IPR043128">
    <property type="entry name" value="Rev_trsase/Diguanyl_cyclase"/>
</dbReference>
<proteinExistence type="predicted"/>
<dbReference type="InterPro" id="IPR050469">
    <property type="entry name" value="Diguanylate_Cyclase"/>
</dbReference>
<name>A0A316I5N3_9GAMM</name>
<dbReference type="RefSeq" id="WP_170120195.1">
    <property type="nucleotide sequence ID" value="NZ_MSZV01000012.1"/>
</dbReference>
<dbReference type="GO" id="GO:0005886">
    <property type="term" value="C:plasma membrane"/>
    <property type="evidence" value="ECO:0007669"/>
    <property type="project" value="TreeGrafter"/>
</dbReference>
<dbReference type="EMBL" id="QGHC01000005">
    <property type="protein sequence ID" value="PWK88586.1"/>
    <property type="molecule type" value="Genomic_DNA"/>
</dbReference>
<evidence type="ECO:0000256" key="5">
    <source>
        <dbReference type="SAM" id="SignalP"/>
    </source>
</evidence>
<evidence type="ECO:0000256" key="4">
    <source>
        <dbReference type="SAM" id="Phobius"/>
    </source>
</evidence>
<keyword evidence="4" id="KW-0472">Membrane</keyword>
<reference evidence="7 8" key="1">
    <citation type="submission" date="2018-05" db="EMBL/GenBank/DDBJ databases">
        <title>Genomic Encyclopedia of Type Strains, Phase IV (KMG-IV): sequencing the most valuable type-strain genomes for metagenomic binning, comparative biology and taxonomic classification.</title>
        <authorList>
            <person name="Goeker M."/>
        </authorList>
    </citation>
    <scope>NUCLEOTIDE SEQUENCE [LARGE SCALE GENOMIC DNA]</scope>
    <source>
        <strain evidence="7 8">DSM 14263</strain>
    </source>
</reference>
<dbReference type="Gene3D" id="2.60.40.10">
    <property type="entry name" value="Immunoglobulins"/>
    <property type="match status" value="1"/>
</dbReference>
<dbReference type="InterPro" id="IPR006311">
    <property type="entry name" value="TAT_signal"/>
</dbReference>
<dbReference type="GO" id="GO:0052621">
    <property type="term" value="F:diguanylate cyclase activity"/>
    <property type="evidence" value="ECO:0007669"/>
    <property type="project" value="UniProtKB-EC"/>
</dbReference>
<keyword evidence="4" id="KW-1133">Transmembrane helix</keyword>